<dbReference type="InterPro" id="IPR000866">
    <property type="entry name" value="AhpC/TSA"/>
</dbReference>
<dbReference type="GO" id="GO:0005739">
    <property type="term" value="C:mitochondrion"/>
    <property type="evidence" value="ECO:0007669"/>
    <property type="project" value="TreeGrafter"/>
</dbReference>
<dbReference type="Proteomes" id="UP000887577">
    <property type="component" value="Unplaced"/>
</dbReference>
<dbReference type="Gene3D" id="3.40.30.10">
    <property type="entry name" value="Glutaredoxin"/>
    <property type="match status" value="1"/>
</dbReference>
<evidence type="ECO:0000256" key="8">
    <source>
        <dbReference type="ARBA" id="ARBA00051132"/>
    </source>
</evidence>
<keyword evidence="4 9" id="KW-0676">Redox-active center</keyword>
<dbReference type="FunFam" id="3.40.30.10:FF:000011">
    <property type="entry name" value="Peroxiredoxin PRX1"/>
    <property type="match status" value="1"/>
</dbReference>
<evidence type="ECO:0000256" key="2">
    <source>
        <dbReference type="ARBA" id="ARBA00022862"/>
    </source>
</evidence>
<dbReference type="PANTHER" id="PTHR43503:SF4">
    <property type="entry name" value="PEROXIREDOXIN-6"/>
    <property type="match status" value="1"/>
</dbReference>
<dbReference type="InterPro" id="IPR024706">
    <property type="entry name" value="Peroxiredoxin_AhpC-typ"/>
</dbReference>
<keyword evidence="2 9" id="KW-0049">Antioxidant</keyword>
<dbReference type="AlphaFoldDB" id="A0A914XYW8"/>
<dbReference type="InterPro" id="IPR036249">
    <property type="entry name" value="Thioredoxin-like_sf"/>
</dbReference>
<evidence type="ECO:0000256" key="6">
    <source>
        <dbReference type="ARBA" id="ARBA00026176"/>
    </source>
</evidence>
<dbReference type="GO" id="GO:0045454">
    <property type="term" value="P:cell redox homeostasis"/>
    <property type="evidence" value="ECO:0007669"/>
    <property type="project" value="TreeGrafter"/>
</dbReference>
<organism evidence="12 13">
    <name type="scientific">Panagrolaimus superbus</name>
    <dbReference type="NCBI Taxonomy" id="310955"/>
    <lineage>
        <taxon>Eukaryota</taxon>
        <taxon>Metazoa</taxon>
        <taxon>Ecdysozoa</taxon>
        <taxon>Nematoda</taxon>
        <taxon>Chromadorea</taxon>
        <taxon>Rhabditida</taxon>
        <taxon>Tylenchina</taxon>
        <taxon>Panagrolaimomorpha</taxon>
        <taxon>Panagrolaimoidea</taxon>
        <taxon>Panagrolaimidae</taxon>
        <taxon>Panagrolaimus</taxon>
    </lineage>
</organism>
<dbReference type="InterPro" id="IPR019479">
    <property type="entry name" value="Peroxiredoxin_C"/>
</dbReference>
<comment type="catalytic activity">
    <reaction evidence="8">
        <text>a hydroperoxide + [protein]-dithiol = [protein]-disulfide + an alcohol + H2O</text>
        <dbReference type="Rhea" id="RHEA:10008"/>
        <dbReference type="Rhea" id="RHEA-COMP:10593"/>
        <dbReference type="Rhea" id="RHEA-COMP:10594"/>
        <dbReference type="ChEBI" id="CHEBI:15377"/>
        <dbReference type="ChEBI" id="CHEBI:29950"/>
        <dbReference type="ChEBI" id="CHEBI:30879"/>
        <dbReference type="ChEBI" id="CHEBI:35924"/>
        <dbReference type="ChEBI" id="CHEBI:50058"/>
    </reaction>
</comment>
<dbReference type="Gene3D" id="3.30.1020.10">
    <property type="entry name" value="Antioxidant, Horf6, Chain A, domain2"/>
    <property type="match status" value="1"/>
</dbReference>
<dbReference type="GO" id="GO:0005829">
    <property type="term" value="C:cytosol"/>
    <property type="evidence" value="ECO:0007669"/>
    <property type="project" value="TreeGrafter"/>
</dbReference>
<sequence>MGLRLGDEFPDFSAAAYPDNIESFHKFIGTNWVILFSHPADFTPVCTTELARVHQLADEFAKRKVRLVALSCDDVNSHAGWSADILHYAGSKNGQKTDSSLAFSIIADSKRELAEMLGMIDPDEKDSNGIPLTARAVFVIGPDKKLKLSILYPATVGRNFDEIIRIVDALQLTASKPVATPVDWQPGKACMVVPTLSPDEAAKMFDKIKIHQLPSGKQYLRETVLAVEKE</sequence>
<dbReference type="GO" id="GO:0051920">
    <property type="term" value="F:peroxiredoxin activity"/>
    <property type="evidence" value="ECO:0007669"/>
    <property type="project" value="InterPro"/>
</dbReference>
<feature type="active site" description="Cysteine sulfenic acid (-SOH) intermediate; for peroxidase activity" evidence="10">
    <location>
        <position position="46"/>
    </location>
</feature>
<dbReference type="InterPro" id="IPR013766">
    <property type="entry name" value="Thioredoxin_domain"/>
</dbReference>
<comment type="function">
    <text evidence="7">Thiol-specific peroxidase that catalyzes the reduction of hydrogen peroxide and organic hydroperoxides to water and alcohols, respectively. Plays a role in cell protection against oxidative stress by detoxifying peroxides.</text>
</comment>
<name>A0A914XYW8_9BILA</name>
<accession>A0A914XYW8</accession>
<dbReference type="PANTHER" id="PTHR43503">
    <property type="entry name" value="MCG48959-RELATED"/>
    <property type="match status" value="1"/>
</dbReference>
<dbReference type="PIRSF" id="PIRSF000239">
    <property type="entry name" value="AHPC"/>
    <property type="match status" value="1"/>
</dbReference>
<evidence type="ECO:0000256" key="5">
    <source>
        <dbReference type="ARBA" id="ARBA00025719"/>
    </source>
</evidence>
<dbReference type="FunFam" id="3.30.1020.10:FF:000001">
    <property type="entry name" value="1-Cys peroxiredoxin"/>
    <property type="match status" value="1"/>
</dbReference>
<evidence type="ECO:0000313" key="13">
    <source>
        <dbReference type="WBParaSite" id="PSU_v2.g13138.t1"/>
    </source>
</evidence>
<dbReference type="SUPFAM" id="SSF52833">
    <property type="entry name" value="Thioredoxin-like"/>
    <property type="match status" value="1"/>
</dbReference>
<dbReference type="CDD" id="cd03016">
    <property type="entry name" value="PRX_1cys"/>
    <property type="match status" value="1"/>
</dbReference>
<dbReference type="Pfam" id="PF10417">
    <property type="entry name" value="1-cysPrx_C"/>
    <property type="match status" value="1"/>
</dbReference>
<protein>
    <recommendedName>
        <fullName evidence="6">1-Cys peroxiredoxin</fullName>
    </recommendedName>
</protein>
<comment type="similarity">
    <text evidence="5">Belongs to the peroxiredoxin family. Prx6 subfamily.</text>
</comment>
<keyword evidence="1 9" id="KW-0575">Peroxidase</keyword>
<evidence type="ECO:0000256" key="4">
    <source>
        <dbReference type="ARBA" id="ARBA00023284"/>
    </source>
</evidence>
<evidence type="ECO:0000256" key="9">
    <source>
        <dbReference type="PIRNR" id="PIRNR000239"/>
    </source>
</evidence>
<evidence type="ECO:0000256" key="3">
    <source>
        <dbReference type="ARBA" id="ARBA00023002"/>
    </source>
</evidence>
<evidence type="ECO:0000256" key="10">
    <source>
        <dbReference type="PIRSR" id="PIRSR000239-1"/>
    </source>
</evidence>
<evidence type="ECO:0000313" key="12">
    <source>
        <dbReference type="Proteomes" id="UP000887577"/>
    </source>
</evidence>
<evidence type="ECO:0000256" key="7">
    <source>
        <dbReference type="ARBA" id="ARBA00037420"/>
    </source>
</evidence>
<proteinExistence type="inferred from homology"/>
<feature type="domain" description="Thioredoxin" evidence="11">
    <location>
        <begin position="3"/>
        <end position="172"/>
    </location>
</feature>
<evidence type="ECO:0000256" key="1">
    <source>
        <dbReference type="ARBA" id="ARBA00022559"/>
    </source>
</evidence>
<dbReference type="InterPro" id="IPR045020">
    <property type="entry name" value="PRX_1cys"/>
</dbReference>
<dbReference type="PROSITE" id="PS51352">
    <property type="entry name" value="THIOREDOXIN_2"/>
    <property type="match status" value="1"/>
</dbReference>
<dbReference type="WBParaSite" id="PSU_v2.g13138.t1">
    <property type="protein sequence ID" value="PSU_v2.g13138.t1"/>
    <property type="gene ID" value="PSU_v2.g13138"/>
</dbReference>
<evidence type="ECO:0000259" key="11">
    <source>
        <dbReference type="PROSITE" id="PS51352"/>
    </source>
</evidence>
<dbReference type="Pfam" id="PF00578">
    <property type="entry name" value="AhpC-TSA"/>
    <property type="match status" value="1"/>
</dbReference>
<reference evidence="13" key="1">
    <citation type="submission" date="2022-11" db="UniProtKB">
        <authorList>
            <consortium name="WormBaseParasite"/>
        </authorList>
    </citation>
    <scope>IDENTIFICATION</scope>
</reference>
<keyword evidence="12" id="KW-1185">Reference proteome</keyword>
<keyword evidence="3 9" id="KW-0560">Oxidoreductase</keyword>